<evidence type="ECO:0008006" key="4">
    <source>
        <dbReference type="Google" id="ProtNLM"/>
    </source>
</evidence>
<name>A0A2S4WKW7_9BASI</name>
<dbReference type="AlphaFoldDB" id="A0A2S4WKW7"/>
<feature type="signal peptide" evidence="1">
    <location>
        <begin position="1"/>
        <end position="29"/>
    </location>
</feature>
<keyword evidence="3" id="KW-1185">Reference proteome</keyword>
<reference evidence="3" key="2">
    <citation type="journal article" date="2018" name="BMC Genomics">
        <title>Genomic insights into host adaptation between the wheat stripe rust pathogen (Puccinia striiformis f. sp. tritici) and the barley stripe rust pathogen (Puccinia striiformis f. sp. hordei).</title>
        <authorList>
            <person name="Xia C."/>
            <person name="Wang M."/>
            <person name="Yin C."/>
            <person name="Cornejo O.E."/>
            <person name="Hulbert S.H."/>
            <person name="Chen X."/>
        </authorList>
    </citation>
    <scope>NUCLEOTIDE SEQUENCE [LARGE SCALE GENOMIC DNA]</scope>
    <source>
        <strain evidence="3">93TX-2</strain>
    </source>
</reference>
<comment type="caution">
    <text evidence="2">The sequence shown here is derived from an EMBL/GenBank/DDBJ whole genome shotgun (WGS) entry which is preliminary data.</text>
</comment>
<proteinExistence type="predicted"/>
<accession>A0A2S4WKW7</accession>
<dbReference type="VEuPathDB" id="FungiDB:PSTT_01371"/>
<feature type="chain" id="PRO_5015596144" description="Secreted protein" evidence="1">
    <location>
        <begin position="30"/>
        <end position="92"/>
    </location>
</feature>
<reference evidence="3" key="3">
    <citation type="journal article" date="2018" name="Mol. Plant Microbe Interact.">
        <title>Genome sequence resources for the wheat stripe rust pathogen (Puccinia striiformis f. sp. tritici) and the barley stripe rust pathogen (Puccinia striiformis f. sp. hordei).</title>
        <authorList>
            <person name="Xia C."/>
            <person name="Wang M."/>
            <person name="Yin C."/>
            <person name="Cornejo O.E."/>
            <person name="Hulbert S.H."/>
            <person name="Chen X."/>
        </authorList>
    </citation>
    <scope>NUCLEOTIDE SEQUENCE [LARGE SCALE GENOMIC DNA]</scope>
    <source>
        <strain evidence="3">93TX-2</strain>
    </source>
</reference>
<evidence type="ECO:0000256" key="1">
    <source>
        <dbReference type="SAM" id="SignalP"/>
    </source>
</evidence>
<dbReference type="Proteomes" id="UP000238274">
    <property type="component" value="Unassembled WGS sequence"/>
</dbReference>
<gene>
    <name evidence="2" type="ORF">PSHT_01319</name>
</gene>
<keyword evidence="1" id="KW-0732">Signal</keyword>
<reference evidence="2 3" key="1">
    <citation type="submission" date="2017-12" db="EMBL/GenBank/DDBJ databases">
        <title>Gene loss provides genomic basis for host adaptation in cereal stripe rust fungi.</title>
        <authorList>
            <person name="Xia C."/>
        </authorList>
    </citation>
    <scope>NUCLEOTIDE SEQUENCE [LARGE SCALE GENOMIC DNA]</scope>
    <source>
        <strain evidence="2 3">93TX-2</strain>
    </source>
</reference>
<organism evidence="2 3">
    <name type="scientific">Puccinia striiformis</name>
    <dbReference type="NCBI Taxonomy" id="27350"/>
    <lineage>
        <taxon>Eukaryota</taxon>
        <taxon>Fungi</taxon>
        <taxon>Dikarya</taxon>
        <taxon>Basidiomycota</taxon>
        <taxon>Pucciniomycotina</taxon>
        <taxon>Pucciniomycetes</taxon>
        <taxon>Pucciniales</taxon>
        <taxon>Pucciniaceae</taxon>
        <taxon>Puccinia</taxon>
    </lineage>
</organism>
<evidence type="ECO:0000313" key="3">
    <source>
        <dbReference type="Proteomes" id="UP000238274"/>
    </source>
</evidence>
<evidence type="ECO:0000313" key="2">
    <source>
        <dbReference type="EMBL" id="POW22403.1"/>
    </source>
</evidence>
<dbReference type="EMBL" id="PKSM01000010">
    <property type="protein sequence ID" value="POW22403.1"/>
    <property type="molecule type" value="Genomic_DNA"/>
</dbReference>
<dbReference type="VEuPathDB" id="FungiDB:PSHT_01319"/>
<protein>
    <recommendedName>
        <fullName evidence="4">Secreted protein</fullName>
    </recommendedName>
</protein>
<sequence length="92" mass="10289">MLPTNTFRMFYMALTAVTSISFQSGQVAAGETARCGTGFRPSDQTRGWYRKDFMFNGCTEWGYNSPTGKVGINFHVHDFKADNTARTVCESL</sequence>